<proteinExistence type="predicted"/>
<organism evidence="5">
    <name type="scientific">Echinostoma caproni</name>
    <dbReference type="NCBI Taxonomy" id="27848"/>
    <lineage>
        <taxon>Eukaryota</taxon>
        <taxon>Metazoa</taxon>
        <taxon>Spiralia</taxon>
        <taxon>Lophotrochozoa</taxon>
        <taxon>Platyhelminthes</taxon>
        <taxon>Trematoda</taxon>
        <taxon>Digenea</taxon>
        <taxon>Plagiorchiida</taxon>
        <taxon>Echinostomata</taxon>
        <taxon>Echinostomatoidea</taxon>
        <taxon>Echinostomatidae</taxon>
        <taxon>Echinostoma</taxon>
    </lineage>
</organism>
<reference evidence="3 4" key="2">
    <citation type="submission" date="2018-11" db="EMBL/GenBank/DDBJ databases">
        <authorList>
            <consortium name="Pathogen Informatics"/>
        </authorList>
    </citation>
    <scope>NUCLEOTIDE SEQUENCE [LARGE SCALE GENOMIC DNA]</scope>
    <source>
        <strain evidence="3 4">Egypt</strain>
    </source>
</reference>
<dbReference type="PANTHER" id="PTHR46641">
    <property type="entry name" value="FMRFAMIDE RECEPTOR-RELATED"/>
    <property type="match status" value="1"/>
</dbReference>
<reference evidence="5" key="1">
    <citation type="submission" date="2016-06" db="UniProtKB">
        <authorList>
            <consortium name="WormBaseParasite"/>
        </authorList>
    </citation>
    <scope>IDENTIFICATION</scope>
</reference>
<dbReference type="OrthoDB" id="9990906at2759"/>
<feature type="compositionally biased region" description="Polar residues" evidence="1">
    <location>
        <begin position="197"/>
        <end position="207"/>
    </location>
</feature>
<dbReference type="EMBL" id="UZAN01054913">
    <property type="protein sequence ID" value="VDP90636.1"/>
    <property type="molecule type" value="Genomic_DNA"/>
</dbReference>
<protein>
    <submittedName>
        <fullName evidence="5">G_PROTEIN_RECEP_F1_2 domain-containing protein</fullName>
    </submittedName>
</protein>
<feature type="transmembrane region" description="Helical" evidence="2">
    <location>
        <begin position="107"/>
        <end position="127"/>
    </location>
</feature>
<name>A0A183B2C9_9TREM</name>
<dbReference type="Gene3D" id="1.20.1070.10">
    <property type="entry name" value="Rhodopsin 7-helix transmembrane proteins"/>
    <property type="match status" value="2"/>
</dbReference>
<sequence length="647" mass="73331">MSGCVCYPFKLNLFRTQGKVRRAILIIFLIALIVCAYKPILGLSADTDLITAEIDTAPEDRSFHPGKRDDISLRIGQNYSTGQDAFPIDIDITRTPKGISPGHAKTVFILDTCYAILVTLLPFLVILSLNLRIITQLCQHSSNLLNEYPGSDLKPDSSQQPKSQTRICWTRSSRIFGCISGARQSDMRSDSISSHSGQAGTSGSESGRYTIGHYPPAEQYSWTSGDPSTSKPRCTHSPCSATSCSTSVFNKLTHQQHAQPQQQQQHSNHNKQHSNQHLRSFDPSMNSQCRECTASGRLTKFFHRFSCLNNTRPSYSHHMHKQNQFRKSYAQYHRHHTHQFQQSQRQHSSTPIQHLKSIHVNNNANHHQHHLPQHNHPQKKHFHHQHQSSCRGVHASRRGDRLGRQFAVTLLTISACFLILNIPYLIAWTCRWYQVRLRLYTIDLDWTKYLSPLEPVPSTIDSHPPVTSGGGGGVGNGGIVIGAMEEQATMELLFRLFPVNQTASGNPSLNESDPTVHSFAAEHEEHMDWLRVALPITRTIFSLNYCINFFLYSLVGKYFRRELCRLFWVCKYTAFSRFCPVRARQMVRKRQRHQPAGAVRLNMWRPRASTEGVVVPARFCPCAVDRPLCGVQVLGVNPNLISYIHTA</sequence>
<dbReference type="PANTHER" id="PTHR46641:SF25">
    <property type="entry name" value="CNMAMIDE RECEPTOR-RELATED"/>
    <property type="match status" value="1"/>
</dbReference>
<dbReference type="InterPro" id="IPR052954">
    <property type="entry name" value="GPCR-Ligand_Int"/>
</dbReference>
<dbReference type="AlphaFoldDB" id="A0A183B2C9"/>
<feature type="transmembrane region" description="Helical" evidence="2">
    <location>
        <begin position="406"/>
        <end position="426"/>
    </location>
</feature>
<dbReference type="SUPFAM" id="SSF81321">
    <property type="entry name" value="Family A G protein-coupled receptor-like"/>
    <property type="match status" value="1"/>
</dbReference>
<evidence type="ECO:0000313" key="3">
    <source>
        <dbReference type="EMBL" id="VDP90636.1"/>
    </source>
</evidence>
<evidence type="ECO:0000256" key="2">
    <source>
        <dbReference type="SAM" id="Phobius"/>
    </source>
</evidence>
<keyword evidence="2" id="KW-1133">Transmembrane helix</keyword>
<feature type="region of interest" description="Disordered" evidence="1">
    <location>
        <begin position="252"/>
        <end position="286"/>
    </location>
</feature>
<dbReference type="Proteomes" id="UP000272942">
    <property type="component" value="Unassembled WGS sequence"/>
</dbReference>
<gene>
    <name evidence="3" type="ORF">ECPE_LOCUS13364</name>
</gene>
<feature type="region of interest" description="Disordered" evidence="1">
    <location>
        <begin position="186"/>
        <end position="210"/>
    </location>
</feature>
<evidence type="ECO:0000256" key="1">
    <source>
        <dbReference type="SAM" id="MobiDB-lite"/>
    </source>
</evidence>
<evidence type="ECO:0000313" key="4">
    <source>
        <dbReference type="Proteomes" id="UP000272942"/>
    </source>
</evidence>
<keyword evidence="4" id="KW-1185">Reference proteome</keyword>
<dbReference type="WBParaSite" id="ECPE_0001340301-mRNA-1">
    <property type="protein sequence ID" value="ECPE_0001340301-mRNA-1"/>
    <property type="gene ID" value="ECPE_0001340301"/>
</dbReference>
<keyword evidence="2" id="KW-0472">Membrane</keyword>
<keyword evidence="2" id="KW-0812">Transmembrane</keyword>
<accession>A0A183B2C9</accession>
<feature type="compositionally biased region" description="Low complexity" evidence="1">
    <location>
        <begin position="255"/>
        <end position="267"/>
    </location>
</feature>
<feature type="transmembrane region" description="Helical" evidence="2">
    <location>
        <begin position="20"/>
        <end position="40"/>
    </location>
</feature>
<evidence type="ECO:0000313" key="5">
    <source>
        <dbReference type="WBParaSite" id="ECPE_0001340301-mRNA-1"/>
    </source>
</evidence>